<keyword evidence="1" id="KW-0812">Transmembrane</keyword>
<reference evidence="3 4" key="1">
    <citation type="journal article" date="2018" name="Plant J.">
        <title>Genome sequences of Chlorella sorokiniana UTEX 1602 and Micractinium conductrix SAG 241.80: implications to maltose excretion by a green alga.</title>
        <authorList>
            <person name="Arriola M.B."/>
            <person name="Velmurugan N."/>
            <person name="Zhang Y."/>
            <person name="Plunkett M.H."/>
            <person name="Hondzo H."/>
            <person name="Barney B.M."/>
        </authorList>
    </citation>
    <scope>NUCLEOTIDE SEQUENCE [LARGE SCALE GENOMIC DNA]</scope>
    <source>
        <strain evidence="4">UTEX 1602</strain>
    </source>
</reference>
<accession>A0A2P6TZK7</accession>
<dbReference type="Proteomes" id="UP000239899">
    <property type="component" value="Unassembled WGS sequence"/>
</dbReference>
<organism evidence="3 4">
    <name type="scientific">Chlorella sorokiniana</name>
    <name type="common">Freshwater green alga</name>
    <dbReference type="NCBI Taxonomy" id="3076"/>
    <lineage>
        <taxon>Eukaryota</taxon>
        <taxon>Viridiplantae</taxon>
        <taxon>Chlorophyta</taxon>
        <taxon>core chlorophytes</taxon>
        <taxon>Trebouxiophyceae</taxon>
        <taxon>Chlorellales</taxon>
        <taxon>Chlorellaceae</taxon>
        <taxon>Chlorella clade</taxon>
        <taxon>Chlorella</taxon>
    </lineage>
</organism>
<proteinExistence type="predicted"/>
<dbReference type="GO" id="GO:0016740">
    <property type="term" value="F:transferase activity"/>
    <property type="evidence" value="ECO:0007669"/>
    <property type="project" value="UniProtKB-KW"/>
</dbReference>
<keyword evidence="1" id="KW-0472">Membrane</keyword>
<gene>
    <name evidence="3" type="ORF">C2E21_1402</name>
</gene>
<keyword evidence="3" id="KW-0808">Transferase</keyword>
<comment type="caution">
    <text evidence="3">The sequence shown here is derived from an EMBL/GenBank/DDBJ whole genome shotgun (WGS) entry which is preliminary data.</text>
</comment>
<keyword evidence="2" id="KW-0732">Signal</keyword>
<keyword evidence="4" id="KW-1185">Reference proteome</keyword>
<feature type="chain" id="PRO_5015184697" evidence="2">
    <location>
        <begin position="27"/>
        <end position="158"/>
    </location>
</feature>
<evidence type="ECO:0000313" key="3">
    <source>
        <dbReference type="EMBL" id="PRW59502.1"/>
    </source>
</evidence>
<feature type="signal peptide" evidence="2">
    <location>
        <begin position="1"/>
        <end position="26"/>
    </location>
</feature>
<dbReference type="EMBL" id="LHPG02000003">
    <property type="protein sequence ID" value="PRW59502.1"/>
    <property type="molecule type" value="Genomic_DNA"/>
</dbReference>
<sequence>MQFLAIGWPLGTLSNALLQLVCLALAAQHNQAVCDAPFMRALSAKEIKGVQGTLMQRHAQHFGSLPLPTEKQVCLWHTLSLQLLLGYTAPILYQTRADVRAALAHAERRGIPANDRLYCTFRSLDRYVASATPLLAILGSACVAVGTSSALLLARGGK</sequence>
<name>A0A2P6TZK7_CHLSO</name>
<dbReference type="AlphaFoldDB" id="A0A2P6TZK7"/>
<keyword evidence="1" id="KW-1133">Transmembrane helix</keyword>
<evidence type="ECO:0000256" key="2">
    <source>
        <dbReference type="SAM" id="SignalP"/>
    </source>
</evidence>
<feature type="transmembrane region" description="Helical" evidence="1">
    <location>
        <begin position="134"/>
        <end position="154"/>
    </location>
</feature>
<protein>
    <submittedName>
        <fullName evidence="3">Glycosyl transferase</fullName>
    </submittedName>
</protein>
<evidence type="ECO:0000313" key="4">
    <source>
        <dbReference type="Proteomes" id="UP000239899"/>
    </source>
</evidence>
<evidence type="ECO:0000256" key="1">
    <source>
        <dbReference type="SAM" id="Phobius"/>
    </source>
</evidence>